<accession>A0AA40SPG6</accession>
<keyword evidence="4" id="KW-1185">Reference proteome</keyword>
<evidence type="ECO:0000313" key="3">
    <source>
        <dbReference type="EMBL" id="MBB4140023.1"/>
    </source>
</evidence>
<sequence length="271" mass="28529">MILDVLRALGRRWYVVVVGLALTVGLGYGATEMSPPEYNARALVLLLPGENALGDGGNPLLALGGLEQPGSIVVAYFASAAAKEEVAAVSDTANFIVALDATTRGPVIGIDVTDQSAESTTAALDFLLQRVPTELERLQVAVDAPRESIITSMPLVADSEPQLDSSGTVRLGIAAIAVGLGATGLAAFALDGMILRRRARRAAPTEDPRPSSKHAGRTRHGGRDEPDHQDDAPARRDLHDEPPAVASSLDGFDEEFTLDRYPLPVRAGHTN</sequence>
<organism evidence="3 4">
    <name type="scientific">Microbacterium invictum</name>
    <dbReference type="NCBI Taxonomy" id="515415"/>
    <lineage>
        <taxon>Bacteria</taxon>
        <taxon>Bacillati</taxon>
        <taxon>Actinomycetota</taxon>
        <taxon>Actinomycetes</taxon>
        <taxon>Micrococcales</taxon>
        <taxon>Microbacteriaceae</taxon>
        <taxon>Microbacterium</taxon>
    </lineage>
</organism>
<evidence type="ECO:0000313" key="4">
    <source>
        <dbReference type="Proteomes" id="UP000549113"/>
    </source>
</evidence>
<evidence type="ECO:0000256" key="1">
    <source>
        <dbReference type="SAM" id="MobiDB-lite"/>
    </source>
</evidence>
<keyword evidence="2" id="KW-0812">Transmembrane</keyword>
<proteinExistence type="predicted"/>
<keyword evidence="2" id="KW-1133">Transmembrane helix</keyword>
<comment type="caution">
    <text evidence="3">The sequence shown here is derived from an EMBL/GenBank/DDBJ whole genome shotgun (WGS) entry which is preliminary data.</text>
</comment>
<protein>
    <recommendedName>
        <fullName evidence="5">Polysaccharide chain length determinant N-terminal domain-containing protein</fullName>
    </recommendedName>
</protein>
<feature type="compositionally biased region" description="Basic and acidic residues" evidence="1">
    <location>
        <begin position="221"/>
        <end position="242"/>
    </location>
</feature>
<name>A0AA40SPG6_9MICO</name>
<gene>
    <name evidence="3" type="ORF">BKA10_001817</name>
</gene>
<evidence type="ECO:0000256" key="2">
    <source>
        <dbReference type="SAM" id="Phobius"/>
    </source>
</evidence>
<dbReference type="RefSeq" id="WP_183499611.1">
    <property type="nucleotide sequence ID" value="NZ_BAABCO010000005.1"/>
</dbReference>
<feature type="transmembrane region" description="Helical" evidence="2">
    <location>
        <begin position="171"/>
        <end position="190"/>
    </location>
</feature>
<dbReference type="EMBL" id="JACIFH010000001">
    <property type="protein sequence ID" value="MBB4140023.1"/>
    <property type="molecule type" value="Genomic_DNA"/>
</dbReference>
<evidence type="ECO:0008006" key="5">
    <source>
        <dbReference type="Google" id="ProtNLM"/>
    </source>
</evidence>
<feature type="region of interest" description="Disordered" evidence="1">
    <location>
        <begin position="200"/>
        <end position="253"/>
    </location>
</feature>
<feature type="compositionally biased region" description="Basic residues" evidence="1">
    <location>
        <begin position="211"/>
        <end position="220"/>
    </location>
</feature>
<dbReference type="Proteomes" id="UP000549113">
    <property type="component" value="Unassembled WGS sequence"/>
</dbReference>
<feature type="transmembrane region" description="Helical" evidence="2">
    <location>
        <begin position="12"/>
        <end position="30"/>
    </location>
</feature>
<dbReference type="AlphaFoldDB" id="A0AA40SPG6"/>
<keyword evidence="2" id="KW-0472">Membrane</keyword>
<reference evidence="3 4" key="1">
    <citation type="submission" date="2020-08" db="EMBL/GenBank/DDBJ databases">
        <title>Sequencing the genomes of 1000 actinobacteria strains.</title>
        <authorList>
            <person name="Klenk H.-P."/>
        </authorList>
    </citation>
    <scope>NUCLEOTIDE SEQUENCE [LARGE SCALE GENOMIC DNA]</scope>
    <source>
        <strain evidence="3 4">DSM 19600</strain>
    </source>
</reference>